<proteinExistence type="inferred from homology"/>
<dbReference type="InterPro" id="IPR045628">
    <property type="entry name" value="Lhr_WH_dom"/>
</dbReference>
<dbReference type="PANTHER" id="PTHR47962">
    <property type="entry name" value="ATP-DEPENDENT HELICASE LHR-RELATED-RELATED"/>
    <property type="match status" value="1"/>
</dbReference>
<keyword evidence="3" id="KW-0378">Hydrolase</keyword>
<comment type="similarity">
    <text evidence="9">Belongs to the Lhr helicase family. Lhr-Core subfamily.</text>
</comment>
<dbReference type="PROSITE" id="PS51194">
    <property type="entry name" value="HELICASE_CTER"/>
    <property type="match status" value="1"/>
</dbReference>
<dbReference type="SUPFAM" id="SSF52540">
    <property type="entry name" value="P-loop containing nucleoside triphosphate hydrolases"/>
    <property type="match status" value="1"/>
</dbReference>
<accession>A0A858RQY7</accession>
<dbReference type="InterPro" id="IPR001650">
    <property type="entry name" value="Helicase_C-like"/>
</dbReference>
<feature type="domain" description="Helicase C-terminal" evidence="11">
    <location>
        <begin position="243"/>
        <end position="399"/>
    </location>
</feature>
<keyword evidence="2" id="KW-0227">DNA damage</keyword>
<evidence type="ECO:0000256" key="8">
    <source>
        <dbReference type="ARBA" id="ARBA00023235"/>
    </source>
</evidence>
<dbReference type="SMART" id="SM00487">
    <property type="entry name" value="DEXDc"/>
    <property type="match status" value="1"/>
</dbReference>
<dbReference type="CDD" id="cd18796">
    <property type="entry name" value="SF2_C_LHR"/>
    <property type="match status" value="1"/>
</dbReference>
<keyword evidence="1" id="KW-0547">Nucleotide-binding</keyword>
<dbReference type="GO" id="GO:0016874">
    <property type="term" value="F:ligase activity"/>
    <property type="evidence" value="ECO:0007669"/>
    <property type="project" value="UniProtKB-KW"/>
</dbReference>
<keyword evidence="4" id="KW-0347">Helicase</keyword>
<evidence type="ECO:0000256" key="1">
    <source>
        <dbReference type="ARBA" id="ARBA00022741"/>
    </source>
</evidence>
<dbReference type="GO" id="GO:0003677">
    <property type="term" value="F:DNA binding"/>
    <property type="evidence" value="ECO:0007669"/>
    <property type="project" value="UniProtKB-KW"/>
</dbReference>
<evidence type="ECO:0000256" key="6">
    <source>
        <dbReference type="ARBA" id="ARBA00023125"/>
    </source>
</evidence>
<organism evidence="12 13">
    <name type="scientific">Luteolibacter luteus</name>
    <dbReference type="NCBI Taxonomy" id="2728835"/>
    <lineage>
        <taxon>Bacteria</taxon>
        <taxon>Pseudomonadati</taxon>
        <taxon>Verrucomicrobiota</taxon>
        <taxon>Verrucomicrobiia</taxon>
        <taxon>Verrucomicrobiales</taxon>
        <taxon>Verrucomicrobiaceae</taxon>
        <taxon>Luteolibacter</taxon>
    </lineage>
</organism>
<keyword evidence="5" id="KW-0067">ATP-binding</keyword>
<dbReference type="InterPro" id="IPR027417">
    <property type="entry name" value="P-loop_NTPase"/>
</dbReference>
<dbReference type="InterPro" id="IPR011545">
    <property type="entry name" value="DEAD/DEAH_box_helicase_dom"/>
</dbReference>
<dbReference type="EMBL" id="CP051774">
    <property type="protein sequence ID" value="QJE98343.1"/>
    <property type="molecule type" value="Genomic_DNA"/>
</dbReference>
<dbReference type="PIRSF" id="PIRSF037307">
    <property type="entry name" value="Lhr-like_helic_prd"/>
    <property type="match status" value="1"/>
</dbReference>
<dbReference type="GO" id="GO:0016887">
    <property type="term" value="F:ATP hydrolysis activity"/>
    <property type="evidence" value="ECO:0007669"/>
    <property type="project" value="TreeGrafter"/>
</dbReference>
<dbReference type="GO" id="GO:0005524">
    <property type="term" value="F:ATP binding"/>
    <property type="evidence" value="ECO:0007669"/>
    <property type="project" value="UniProtKB-KW"/>
</dbReference>
<evidence type="ECO:0000256" key="7">
    <source>
        <dbReference type="ARBA" id="ARBA00023204"/>
    </source>
</evidence>
<dbReference type="PANTHER" id="PTHR47962:SF3">
    <property type="entry name" value="LARGE ATP-DEPENDENT HELICASE-RELATED PROTEIN"/>
    <property type="match status" value="1"/>
</dbReference>
<dbReference type="InterPro" id="IPR052511">
    <property type="entry name" value="ATP-dep_Helicase"/>
</dbReference>
<dbReference type="Gene3D" id="3.40.50.300">
    <property type="entry name" value="P-loop containing nucleotide triphosphate hydrolases"/>
    <property type="match status" value="2"/>
</dbReference>
<dbReference type="InterPro" id="IPR014001">
    <property type="entry name" value="Helicase_ATP-bd"/>
</dbReference>
<dbReference type="AlphaFoldDB" id="A0A858RQY7"/>
<keyword evidence="6" id="KW-0238">DNA-binding</keyword>
<dbReference type="GO" id="GO:0006281">
    <property type="term" value="P:DNA repair"/>
    <property type="evidence" value="ECO:0007669"/>
    <property type="project" value="UniProtKB-KW"/>
</dbReference>
<keyword evidence="7" id="KW-0234">DNA repair</keyword>
<protein>
    <submittedName>
        <fullName evidence="12">Ligase-associated DNA damage response DEXH box helicase</fullName>
    </submittedName>
</protein>
<evidence type="ECO:0000256" key="9">
    <source>
        <dbReference type="ARBA" id="ARBA00093467"/>
    </source>
</evidence>
<dbReference type="Pfam" id="PF19306">
    <property type="entry name" value="WHD_Lhr"/>
    <property type="match status" value="1"/>
</dbReference>
<dbReference type="GO" id="GO:0004386">
    <property type="term" value="F:helicase activity"/>
    <property type="evidence" value="ECO:0007669"/>
    <property type="project" value="UniProtKB-KW"/>
</dbReference>
<dbReference type="PROSITE" id="PS51192">
    <property type="entry name" value="HELICASE_ATP_BIND_1"/>
    <property type="match status" value="1"/>
</dbReference>
<evidence type="ECO:0000256" key="5">
    <source>
        <dbReference type="ARBA" id="ARBA00022840"/>
    </source>
</evidence>
<evidence type="ECO:0000259" key="11">
    <source>
        <dbReference type="PROSITE" id="PS51194"/>
    </source>
</evidence>
<sequence>MPASPLQPFFKQRGWKPFAFQKEVWSAYSAGKSGLLHAPTGQGKTLAVWLGPVAEAIKTPPAAGCAVIWLTPLRALAQDTLRALREPLEILAPQLQVEARTGDTSSYVRAKLRKALPFGLVTTPESLSLMLTHDDTRQKLSGLKAVIVDEWHELLGSKRGVQAELCLARLRTWFPDLKIWGLSATLGNLDQAREVLLGDLSANERAVTVSADLKKEIKIETIIPKEIDRFPWSGHIGTRLAPQVLEHLEKANTTLIFTNTRSQVEIWCQELLALKPEWSDQIAMHHGSLDPAERTKVEQGLREGSLRCVVCTSSLDLGVDFSPVDQVIQIGSPKGIARLLQRAGRSGHRPGKASRILGVPTFAMELVEFAAVRDAALIRHLESRRPLLKPLDVLVQHLVTCAIGEPFEPEAMRREISSTHAFRGITDIEWDWCLGFISSGGRALSTYPRYQKARLENGRYIVDDKRLIQLHRLSIGTITGDTHVTVRFASGQTLGTVEEGFISRLRPGSLLVFAGRKLELVRFHQKVATVRLATKDARGNIAVWGGSKMPLSTELAHATAARLRGEGKPAPEMKCIAPILTIQKRWSELPDDRILLVEHTRSREGEHLFVYPMAGRLVHEGIGSLMAYRLRLKDNVIVTQNDYGFCLTARRGLNLSEEIIRLNLSIDNLFEDLIACLNTAELARRQFREVARVAGLILPQLPGRKTRSHREIQASSRLLFEVLERYDPENLLLLQSQREIMEKQLEYSRLKISLEDIEQRPIHMIETKNLTPMAFPLWADRLSATLPAGDAATRLEQMLQDLNRAASK</sequence>
<reference evidence="12 13" key="1">
    <citation type="submission" date="2020-04" db="EMBL/GenBank/DDBJ databases">
        <title>Luteolibacter sp. G-1-1-1 isolated from soil.</title>
        <authorList>
            <person name="Dahal R.H."/>
        </authorList>
    </citation>
    <scope>NUCLEOTIDE SEQUENCE [LARGE SCALE GENOMIC DNA]</scope>
    <source>
        <strain evidence="12 13">G-1-1-1</strain>
    </source>
</reference>
<evidence type="ECO:0000256" key="4">
    <source>
        <dbReference type="ARBA" id="ARBA00022806"/>
    </source>
</evidence>
<keyword evidence="12" id="KW-0436">Ligase</keyword>
<dbReference type="Pfam" id="PF00271">
    <property type="entry name" value="Helicase_C"/>
    <property type="match status" value="1"/>
</dbReference>
<dbReference type="Pfam" id="PF00270">
    <property type="entry name" value="DEAD"/>
    <property type="match status" value="1"/>
</dbReference>
<dbReference type="Pfam" id="PF08494">
    <property type="entry name" value="DEAD_assoc"/>
    <property type="match status" value="1"/>
</dbReference>
<evidence type="ECO:0000256" key="2">
    <source>
        <dbReference type="ARBA" id="ARBA00022763"/>
    </source>
</evidence>
<keyword evidence="8" id="KW-0413">Isomerase</keyword>
<evidence type="ECO:0000259" key="10">
    <source>
        <dbReference type="PROSITE" id="PS51192"/>
    </source>
</evidence>
<dbReference type="InterPro" id="IPR026362">
    <property type="entry name" value="DEXH_lig_assoc"/>
</dbReference>
<gene>
    <name evidence="12" type="ORF">HHL09_22010</name>
</gene>
<keyword evidence="13" id="KW-1185">Reference proteome</keyword>
<dbReference type="RefSeq" id="WP_169456804.1">
    <property type="nucleotide sequence ID" value="NZ_CP051774.1"/>
</dbReference>
<dbReference type="KEGG" id="luo:HHL09_22010"/>
<dbReference type="NCBIfam" id="TIGR04121">
    <property type="entry name" value="DEXH_lig_assoc"/>
    <property type="match status" value="1"/>
</dbReference>
<dbReference type="SMART" id="SM00490">
    <property type="entry name" value="HELICc"/>
    <property type="match status" value="1"/>
</dbReference>
<dbReference type="InterPro" id="IPR017170">
    <property type="entry name" value="Lhr-like"/>
</dbReference>
<evidence type="ECO:0000256" key="3">
    <source>
        <dbReference type="ARBA" id="ARBA00022801"/>
    </source>
</evidence>
<dbReference type="Proteomes" id="UP000501812">
    <property type="component" value="Chromosome"/>
</dbReference>
<evidence type="ECO:0000313" key="13">
    <source>
        <dbReference type="Proteomes" id="UP000501812"/>
    </source>
</evidence>
<feature type="domain" description="Helicase ATP-binding" evidence="10">
    <location>
        <begin position="25"/>
        <end position="204"/>
    </location>
</feature>
<evidence type="ECO:0000313" key="12">
    <source>
        <dbReference type="EMBL" id="QJE98343.1"/>
    </source>
</evidence>
<dbReference type="InterPro" id="IPR013701">
    <property type="entry name" value="Lhr-like_DEAD/DEAH_assoc"/>
</dbReference>
<name>A0A858RQY7_9BACT</name>